<comment type="caution">
    <text evidence="17">The sequence shown here is derived from an EMBL/GenBank/DDBJ whole genome shotgun (WGS) entry which is preliminary data.</text>
</comment>
<sequence length="982" mass="110012">MQPLSSNSLENETISSLNGDDGNTMQFNVSGTRGSDRESTEKVNRDIQAAMNSLCIQIPKEESKPPGDTTNKVTETTANDLISSKDADVQASRRHLVDDQVHQGKSKSFSYLSSPPAPVTTMGFGTRILWSKSFSTDRLSRENSINGSDMSQTDERRDPKWQVDRARELSAQINAMLGTEPIDATKSDEGCFRGTLNESDKNSKRHSVGGDIADVHNFANPLNLYRVPDGVMQVFIMSLVINQEIKRPYVVVTFGDQVFNTSVSSKPSGDWNEGFELIVSYHMQLFGTIHFDVYDKSTLLADRFIGRAELRPSHLEGFPEVFTNFHEIWDKKQTLSSLPEQQHRTIISKNIGAIQVRVNYRYQKFEDPEPKITRIRGVHLYGRTGVEDNKRQDEGEPSDPTEMNRNELMSEFSKEYMEYMAESDKLGSSLLMKGPQQNGIARSDSVGFDRTEDSSQPSTPPTMESTSPNSSTGTSSSPWFFTSWFTSSPTSIASNSSDYPGKTNDIYTIEEDIVREEQNNVSLSQKPVTEVPPVPQDITLLQSLSSMFLAPSTYKVMKSISSIASSFGQGLELSNSEVIGGLMTLNRFFADPKASFNDNTSESSHRLKSCLNQDMLMLPARYAKFALASYGWRALYIFSKGITLIDGARVNSDVNCVLQYLKLPESDLIGYNFQSQEVFRSCYFIARDKEHDALVLSIRGTMSLKDTLVDLACEYEKWCGGLVHSGMKASAYWVLAKVVPQMLAFAQKQGIKNIRFVGHSLGASTAAILTILLLESSSMLKELGVDIESLDIKAFCYGPAPCVSENLAERYKDHIQTFVNSGDIVPRLCYGSFMDFKQMIVAAASETDNLSQSIYNTFQAAEMRKKVWDERFERLSEVRKALHKRGDNTCLFLPGKVYHIVVPKDTDGPTVDKAKQDDSKEDDAKAKEKKPHSTWIIPTTQEYFRELVLQKSMIIDHFPSSYEVAFEKALDTLNQSESARQR</sequence>
<protein>
    <recommendedName>
        <fullName evidence="14">sn-1-specific diacylglycerol lipase</fullName>
        <ecNumber evidence="14">3.1.1.116</ecNumber>
    </recommendedName>
</protein>
<comment type="catalytic activity">
    <reaction evidence="13">
        <text>a 1,2-diacyl-sn-glycerol + H2O = a 2-acylglycerol + a fatty acid + H(+)</text>
        <dbReference type="Rhea" id="RHEA:33275"/>
        <dbReference type="ChEBI" id="CHEBI:15377"/>
        <dbReference type="ChEBI" id="CHEBI:15378"/>
        <dbReference type="ChEBI" id="CHEBI:17389"/>
        <dbReference type="ChEBI" id="CHEBI:17815"/>
        <dbReference type="ChEBI" id="CHEBI:28868"/>
        <dbReference type="EC" id="3.1.1.116"/>
    </reaction>
    <physiologicalReaction direction="left-to-right" evidence="13">
        <dbReference type="Rhea" id="RHEA:33276"/>
    </physiologicalReaction>
</comment>
<dbReference type="PROSITE" id="PS50004">
    <property type="entry name" value="C2"/>
    <property type="match status" value="1"/>
</dbReference>
<dbReference type="Pfam" id="PF01764">
    <property type="entry name" value="Lipase_3"/>
    <property type="match status" value="1"/>
</dbReference>
<dbReference type="InterPro" id="IPR002921">
    <property type="entry name" value="Fungal_lipase-type"/>
</dbReference>
<keyword evidence="9" id="KW-0442">Lipid degradation</keyword>
<feature type="region of interest" description="Disordered" evidence="15">
    <location>
        <begin position="908"/>
        <end position="932"/>
    </location>
</feature>
<evidence type="ECO:0000256" key="6">
    <source>
        <dbReference type="ARBA" id="ARBA00022723"/>
    </source>
</evidence>
<dbReference type="GO" id="GO:0019369">
    <property type="term" value="P:arachidonate metabolic process"/>
    <property type="evidence" value="ECO:0007669"/>
    <property type="project" value="TreeGrafter"/>
</dbReference>
<feature type="compositionally biased region" description="Low complexity" evidence="15">
    <location>
        <begin position="454"/>
        <end position="475"/>
    </location>
</feature>
<gene>
    <name evidence="17" type="ORF">H4219_002346</name>
</gene>
<dbReference type="InterPro" id="IPR029058">
    <property type="entry name" value="AB_hydrolase_fold"/>
</dbReference>
<feature type="region of interest" description="Disordered" evidence="15">
    <location>
        <begin position="1"/>
        <end position="42"/>
    </location>
</feature>
<name>A0A9W8A2T1_9FUNG</name>
<evidence type="ECO:0000256" key="7">
    <source>
        <dbReference type="ARBA" id="ARBA00022801"/>
    </source>
</evidence>
<organism evidence="17 18">
    <name type="scientific">Mycoemilia scoparia</name>
    <dbReference type="NCBI Taxonomy" id="417184"/>
    <lineage>
        <taxon>Eukaryota</taxon>
        <taxon>Fungi</taxon>
        <taxon>Fungi incertae sedis</taxon>
        <taxon>Zoopagomycota</taxon>
        <taxon>Kickxellomycotina</taxon>
        <taxon>Kickxellomycetes</taxon>
        <taxon>Kickxellales</taxon>
        <taxon>Kickxellaceae</taxon>
        <taxon>Mycoemilia</taxon>
    </lineage>
</organism>
<evidence type="ECO:0000256" key="2">
    <source>
        <dbReference type="ARBA" id="ARBA00004651"/>
    </source>
</evidence>
<feature type="domain" description="C2" evidence="16">
    <location>
        <begin position="211"/>
        <end position="330"/>
    </location>
</feature>
<dbReference type="EMBL" id="JANBPU010000036">
    <property type="protein sequence ID" value="KAJ1918896.1"/>
    <property type="molecule type" value="Genomic_DNA"/>
</dbReference>
<evidence type="ECO:0000313" key="17">
    <source>
        <dbReference type="EMBL" id="KAJ1918896.1"/>
    </source>
</evidence>
<feature type="compositionally biased region" description="Polar residues" evidence="15">
    <location>
        <begin position="1"/>
        <end position="33"/>
    </location>
</feature>
<feature type="compositionally biased region" description="Basic and acidic residues" evidence="15">
    <location>
        <begin position="385"/>
        <end position="394"/>
    </location>
</feature>
<evidence type="ECO:0000256" key="9">
    <source>
        <dbReference type="ARBA" id="ARBA00022963"/>
    </source>
</evidence>
<keyword evidence="7" id="KW-0378">Hydrolase</keyword>
<feature type="compositionally biased region" description="Basic and acidic residues" evidence="15">
    <location>
        <begin position="908"/>
        <end position="926"/>
    </location>
</feature>
<comment type="cofactor">
    <cofactor evidence="1">
        <name>Ca(2+)</name>
        <dbReference type="ChEBI" id="CHEBI:29108"/>
    </cofactor>
</comment>
<evidence type="ECO:0000256" key="13">
    <source>
        <dbReference type="ARBA" id="ARBA00024531"/>
    </source>
</evidence>
<keyword evidence="18" id="KW-1185">Reference proteome</keyword>
<evidence type="ECO:0000256" key="3">
    <source>
        <dbReference type="ARBA" id="ARBA00022475"/>
    </source>
</evidence>
<dbReference type="Pfam" id="PF00168">
    <property type="entry name" value="C2"/>
    <property type="match status" value="1"/>
</dbReference>
<evidence type="ECO:0000256" key="12">
    <source>
        <dbReference type="ARBA" id="ARBA00023136"/>
    </source>
</evidence>
<evidence type="ECO:0000313" key="18">
    <source>
        <dbReference type="Proteomes" id="UP001150538"/>
    </source>
</evidence>
<dbReference type="SUPFAM" id="SSF49562">
    <property type="entry name" value="C2 domain (Calcium/lipid-binding domain, CaLB)"/>
    <property type="match status" value="1"/>
</dbReference>
<keyword evidence="5" id="KW-0812">Transmembrane</keyword>
<dbReference type="CDD" id="cd00519">
    <property type="entry name" value="Lipase_3"/>
    <property type="match status" value="1"/>
</dbReference>
<feature type="compositionally biased region" description="Polar residues" evidence="15">
    <location>
        <begin position="140"/>
        <end position="151"/>
    </location>
</feature>
<comment type="subcellular location">
    <subcellularLocation>
        <location evidence="2">Cell membrane</location>
        <topology evidence="2">Multi-pass membrane protein</topology>
    </subcellularLocation>
</comment>
<feature type="region of interest" description="Disordered" evidence="15">
    <location>
        <begin position="140"/>
        <end position="161"/>
    </location>
</feature>
<keyword evidence="4" id="KW-0597">Phosphoprotein</keyword>
<dbReference type="Proteomes" id="UP001150538">
    <property type="component" value="Unassembled WGS sequence"/>
</dbReference>
<dbReference type="PANTHER" id="PTHR45792:SF8">
    <property type="entry name" value="DIACYLGLYCEROL LIPASE-ALPHA"/>
    <property type="match status" value="1"/>
</dbReference>
<accession>A0A9W8A2T1</accession>
<dbReference type="InterPro" id="IPR000008">
    <property type="entry name" value="C2_dom"/>
</dbReference>
<evidence type="ECO:0000259" key="16">
    <source>
        <dbReference type="PROSITE" id="PS50004"/>
    </source>
</evidence>
<dbReference type="GO" id="GO:0005886">
    <property type="term" value="C:plasma membrane"/>
    <property type="evidence" value="ECO:0007669"/>
    <property type="project" value="UniProtKB-SubCell"/>
</dbReference>
<keyword evidence="10" id="KW-1133">Transmembrane helix</keyword>
<dbReference type="CDD" id="cd00030">
    <property type="entry name" value="C2"/>
    <property type="match status" value="1"/>
</dbReference>
<dbReference type="GO" id="GO:0046340">
    <property type="term" value="P:diacylglycerol catabolic process"/>
    <property type="evidence" value="ECO:0007669"/>
    <property type="project" value="TreeGrafter"/>
</dbReference>
<dbReference type="Gene3D" id="3.40.50.1820">
    <property type="entry name" value="alpha/beta hydrolase"/>
    <property type="match status" value="1"/>
</dbReference>
<keyword evidence="8" id="KW-0106">Calcium</keyword>
<dbReference type="GO" id="GO:0046872">
    <property type="term" value="F:metal ion binding"/>
    <property type="evidence" value="ECO:0007669"/>
    <property type="project" value="UniProtKB-KW"/>
</dbReference>
<keyword evidence="3" id="KW-1003">Cell membrane</keyword>
<evidence type="ECO:0000256" key="11">
    <source>
        <dbReference type="ARBA" id="ARBA00023098"/>
    </source>
</evidence>
<dbReference type="SUPFAM" id="SSF53474">
    <property type="entry name" value="alpha/beta-Hydrolases"/>
    <property type="match status" value="1"/>
</dbReference>
<dbReference type="GO" id="GO:0016298">
    <property type="term" value="F:lipase activity"/>
    <property type="evidence" value="ECO:0007669"/>
    <property type="project" value="TreeGrafter"/>
</dbReference>
<keyword evidence="11" id="KW-0443">Lipid metabolism</keyword>
<feature type="region of interest" description="Disordered" evidence="15">
    <location>
        <begin position="429"/>
        <end position="475"/>
    </location>
</feature>
<feature type="region of interest" description="Disordered" evidence="15">
    <location>
        <begin position="383"/>
        <end position="405"/>
    </location>
</feature>
<keyword evidence="12" id="KW-0472">Membrane</keyword>
<dbReference type="EC" id="3.1.1.116" evidence="14"/>
<reference evidence="17" key="1">
    <citation type="submission" date="2022-07" db="EMBL/GenBank/DDBJ databases">
        <title>Phylogenomic reconstructions and comparative analyses of Kickxellomycotina fungi.</title>
        <authorList>
            <person name="Reynolds N.K."/>
            <person name="Stajich J.E."/>
            <person name="Barry K."/>
            <person name="Grigoriev I.V."/>
            <person name="Crous P."/>
            <person name="Smith M.E."/>
        </authorList>
    </citation>
    <scope>NUCLEOTIDE SEQUENCE</scope>
    <source>
        <strain evidence="17">NBRC 100468</strain>
    </source>
</reference>
<dbReference type="AlphaFoldDB" id="A0A9W8A2T1"/>
<dbReference type="PANTHER" id="PTHR45792">
    <property type="entry name" value="DIACYLGLYCEROL LIPASE HOMOLOG-RELATED"/>
    <property type="match status" value="1"/>
</dbReference>
<dbReference type="Gene3D" id="2.60.40.150">
    <property type="entry name" value="C2 domain"/>
    <property type="match status" value="1"/>
</dbReference>
<dbReference type="InterPro" id="IPR035892">
    <property type="entry name" value="C2_domain_sf"/>
</dbReference>
<evidence type="ECO:0000256" key="1">
    <source>
        <dbReference type="ARBA" id="ARBA00001913"/>
    </source>
</evidence>
<proteinExistence type="predicted"/>
<evidence type="ECO:0000256" key="8">
    <source>
        <dbReference type="ARBA" id="ARBA00022837"/>
    </source>
</evidence>
<evidence type="ECO:0000256" key="14">
    <source>
        <dbReference type="ARBA" id="ARBA00026104"/>
    </source>
</evidence>
<evidence type="ECO:0000256" key="15">
    <source>
        <dbReference type="SAM" id="MobiDB-lite"/>
    </source>
</evidence>
<dbReference type="OrthoDB" id="438440at2759"/>
<evidence type="ECO:0000256" key="10">
    <source>
        <dbReference type="ARBA" id="ARBA00022989"/>
    </source>
</evidence>
<keyword evidence="6" id="KW-0479">Metal-binding</keyword>
<evidence type="ECO:0000256" key="4">
    <source>
        <dbReference type="ARBA" id="ARBA00022553"/>
    </source>
</evidence>
<evidence type="ECO:0000256" key="5">
    <source>
        <dbReference type="ARBA" id="ARBA00022692"/>
    </source>
</evidence>
<dbReference type="InterPro" id="IPR052214">
    <property type="entry name" value="DAG_Lipase-Related"/>
</dbReference>